<proteinExistence type="predicted"/>
<accession>J9BST4</accession>
<sequence>MEITKILAEGEQGTGIVPLSLLCFEGERYLSPVHS</sequence>
<gene>
    <name evidence="1" type="ORF">EVA_21292</name>
</gene>
<dbReference type="AlphaFoldDB" id="J9BST4"/>
<name>J9BST4_9ZZZZ</name>
<reference evidence="1" key="1">
    <citation type="journal article" date="2012" name="PLoS ONE">
        <title>Gene sets for utilization of primary and secondary nutrition supplies in the distal gut of endangered iberian lynx.</title>
        <authorList>
            <person name="Alcaide M."/>
            <person name="Messina E."/>
            <person name="Richter M."/>
            <person name="Bargiela R."/>
            <person name="Peplies J."/>
            <person name="Huws S.A."/>
            <person name="Newbold C.J."/>
            <person name="Golyshin P.N."/>
            <person name="Simon M.A."/>
            <person name="Lopez G."/>
            <person name="Yakimov M.M."/>
            <person name="Ferrer M."/>
        </authorList>
    </citation>
    <scope>NUCLEOTIDE SEQUENCE</scope>
</reference>
<protein>
    <submittedName>
        <fullName evidence="1">Uncharacterized protein</fullName>
    </submittedName>
</protein>
<comment type="caution">
    <text evidence="1">The sequence shown here is derived from an EMBL/GenBank/DDBJ whole genome shotgun (WGS) entry which is preliminary data.</text>
</comment>
<evidence type="ECO:0000313" key="1">
    <source>
        <dbReference type="EMBL" id="EJW90600.1"/>
    </source>
</evidence>
<organism evidence="1">
    <name type="scientific">gut metagenome</name>
    <dbReference type="NCBI Taxonomy" id="749906"/>
    <lineage>
        <taxon>unclassified sequences</taxon>
        <taxon>metagenomes</taxon>
        <taxon>organismal metagenomes</taxon>
    </lineage>
</organism>
<dbReference type="EMBL" id="AMCI01008737">
    <property type="protein sequence ID" value="EJW90600.1"/>
    <property type="molecule type" value="Genomic_DNA"/>
</dbReference>